<dbReference type="EMBL" id="JALJOS010000026">
    <property type="protein sequence ID" value="KAK9825042.1"/>
    <property type="molecule type" value="Genomic_DNA"/>
</dbReference>
<feature type="region of interest" description="Disordered" evidence="1">
    <location>
        <begin position="71"/>
        <end position="121"/>
    </location>
</feature>
<evidence type="ECO:0000313" key="3">
    <source>
        <dbReference type="Proteomes" id="UP001438707"/>
    </source>
</evidence>
<evidence type="ECO:0000313" key="2">
    <source>
        <dbReference type="EMBL" id="KAK9825042.1"/>
    </source>
</evidence>
<gene>
    <name evidence="2" type="ORF">WJX74_003113</name>
</gene>
<proteinExistence type="predicted"/>
<name>A0AAW1QUC2_9CHLO</name>
<organism evidence="2 3">
    <name type="scientific">Apatococcus lobatus</name>
    <dbReference type="NCBI Taxonomy" id="904363"/>
    <lineage>
        <taxon>Eukaryota</taxon>
        <taxon>Viridiplantae</taxon>
        <taxon>Chlorophyta</taxon>
        <taxon>core chlorophytes</taxon>
        <taxon>Trebouxiophyceae</taxon>
        <taxon>Chlorellales</taxon>
        <taxon>Chlorellaceae</taxon>
        <taxon>Apatococcus</taxon>
    </lineage>
</organism>
<sequence>MQAAAYGRLSVLSKQLAQTESQPAQLTREDCAASQTILFGRPAYDGAAFAKASKALHLSKDAHVQNQEHADAAQLEPSFGRPSSSSGAPINPQPYSSPMAPAHSHSSDDLPAFSRPVGGKHDLAPPQATWLSKVDAVETAAGYHLDVALHGLPAAHCSVTISFPLGLIRVLVNSVLLGLMLRQEPRDGHSSWEWTLPNLGHQ</sequence>
<evidence type="ECO:0000256" key="1">
    <source>
        <dbReference type="SAM" id="MobiDB-lite"/>
    </source>
</evidence>
<comment type="caution">
    <text evidence="2">The sequence shown here is derived from an EMBL/GenBank/DDBJ whole genome shotgun (WGS) entry which is preliminary data.</text>
</comment>
<keyword evidence="3" id="KW-1185">Reference proteome</keyword>
<dbReference type="Proteomes" id="UP001438707">
    <property type="component" value="Unassembled WGS sequence"/>
</dbReference>
<accession>A0AAW1QUC2</accession>
<reference evidence="2 3" key="1">
    <citation type="journal article" date="2024" name="Nat. Commun.">
        <title>Phylogenomics reveals the evolutionary origins of lichenization in chlorophyte algae.</title>
        <authorList>
            <person name="Puginier C."/>
            <person name="Libourel C."/>
            <person name="Otte J."/>
            <person name="Skaloud P."/>
            <person name="Haon M."/>
            <person name="Grisel S."/>
            <person name="Petersen M."/>
            <person name="Berrin J.G."/>
            <person name="Delaux P.M."/>
            <person name="Dal Grande F."/>
            <person name="Keller J."/>
        </authorList>
    </citation>
    <scope>NUCLEOTIDE SEQUENCE [LARGE SCALE GENOMIC DNA]</scope>
    <source>
        <strain evidence="2 3">SAG 2145</strain>
    </source>
</reference>
<protein>
    <submittedName>
        <fullName evidence="2">Uncharacterized protein</fullName>
    </submittedName>
</protein>
<dbReference type="AlphaFoldDB" id="A0AAW1QUC2"/>